<dbReference type="Proteomes" id="UP000596130">
    <property type="component" value="Chromosome"/>
</dbReference>
<name>A0A7T4TYL7_9ACTN</name>
<protein>
    <recommendedName>
        <fullName evidence="3">ATP-binding protein</fullName>
    </recommendedName>
</protein>
<proteinExistence type="predicted"/>
<dbReference type="Gene3D" id="3.40.50.300">
    <property type="entry name" value="P-loop containing nucleotide triphosphate hydrolases"/>
    <property type="match status" value="1"/>
</dbReference>
<evidence type="ECO:0000313" key="1">
    <source>
        <dbReference type="EMBL" id="QQC89838.1"/>
    </source>
</evidence>
<accession>A0A7T4TYL7</accession>
<dbReference type="EMBL" id="CP065959">
    <property type="protein sequence ID" value="QQC89838.1"/>
    <property type="molecule type" value="Genomic_DNA"/>
</dbReference>
<evidence type="ECO:0008006" key="3">
    <source>
        <dbReference type="Google" id="ProtNLM"/>
    </source>
</evidence>
<dbReference type="RefSeq" id="WP_198502903.1">
    <property type="nucleotide sequence ID" value="NZ_CP065959.1"/>
</dbReference>
<dbReference type="AlphaFoldDB" id="A0A7T4TYL7"/>
<dbReference type="InterPro" id="IPR027417">
    <property type="entry name" value="P-loop_NTPase"/>
</dbReference>
<reference evidence="1 2" key="1">
    <citation type="submission" date="2020-12" db="EMBL/GenBank/DDBJ databases">
        <title>Identification and biosynthesis of polyene macrolides produced by Streptomyces alfalfae Men-myco-93-63.</title>
        <authorList>
            <person name="Liu D."/>
            <person name="Li Y."/>
            <person name="Liu L."/>
            <person name="Han X."/>
            <person name="Shen F."/>
        </authorList>
    </citation>
    <scope>NUCLEOTIDE SEQUENCE [LARGE SCALE GENOMIC DNA]</scope>
    <source>
        <strain evidence="1 2">Men-myco-93-63</strain>
    </source>
</reference>
<gene>
    <name evidence="1" type="ORF">I8755_16525</name>
</gene>
<dbReference type="SUPFAM" id="SSF52540">
    <property type="entry name" value="P-loop containing nucleoside triphosphate hydrolases"/>
    <property type="match status" value="1"/>
</dbReference>
<organism evidence="1 2">
    <name type="scientific">Streptomyces alfalfae</name>
    <dbReference type="NCBI Taxonomy" id="1642299"/>
    <lineage>
        <taxon>Bacteria</taxon>
        <taxon>Bacillati</taxon>
        <taxon>Actinomycetota</taxon>
        <taxon>Actinomycetes</taxon>
        <taxon>Kitasatosporales</taxon>
        <taxon>Streptomycetaceae</taxon>
        <taxon>Streptomyces</taxon>
    </lineage>
</organism>
<evidence type="ECO:0000313" key="2">
    <source>
        <dbReference type="Proteomes" id="UP000596130"/>
    </source>
</evidence>
<sequence>MLYVITGPPAGGKSSWIEARARMTDIVIDLDRIALALAGPGAPSWKHDETLLKVAHRARFAALDEAVKHRDSVDVYLIHTMPSAKARARYQRLGAEVVTVDPGQAIVMQRVRDMRDPAMTAVATRWYRQHARHARSHTITRQTSREW</sequence>